<name>A0A934S2K0_9BACT</name>
<dbReference type="EMBL" id="JAENIJ010000007">
    <property type="protein sequence ID" value="MBK1882010.1"/>
    <property type="molecule type" value="Genomic_DNA"/>
</dbReference>
<organism evidence="1 2">
    <name type="scientific">Luteolibacter pohnpeiensis</name>
    <dbReference type="NCBI Taxonomy" id="454153"/>
    <lineage>
        <taxon>Bacteria</taxon>
        <taxon>Pseudomonadati</taxon>
        <taxon>Verrucomicrobiota</taxon>
        <taxon>Verrucomicrobiia</taxon>
        <taxon>Verrucomicrobiales</taxon>
        <taxon>Verrucomicrobiaceae</taxon>
        <taxon>Luteolibacter</taxon>
    </lineage>
</organism>
<accession>A0A934S2K0</accession>
<comment type="caution">
    <text evidence="1">The sequence shown here is derived from an EMBL/GenBank/DDBJ whole genome shotgun (WGS) entry which is preliminary data.</text>
</comment>
<dbReference type="RefSeq" id="WP_200268728.1">
    <property type="nucleotide sequence ID" value="NZ_JAENIJ010000007.1"/>
</dbReference>
<keyword evidence="2" id="KW-1185">Reference proteome</keyword>
<dbReference type="AlphaFoldDB" id="A0A934S2K0"/>
<proteinExistence type="predicted"/>
<protein>
    <submittedName>
        <fullName evidence="1">Uncharacterized protein</fullName>
    </submittedName>
</protein>
<evidence type="ECO:0000313" key="1">
    <source>
        <dbReference type="EMBL" id="MBK1882010.1"/>
    </source>
</evidence>
<dbReference type="Proteomes" id="UP000603141">
    <property type="component" value="Unassembled WGS sequence"/>
</dbReference>
<gene>
    <name evidence="1" type="ORF">JIN85_06260</name>
</gene>
<reference evidence="1" key="1">
    <citation type="submission" date="2021-01" db="EMBL/GenBank/DDBJ databases">
        <title>Modified the classification status of verrucomicrobia.</title>
        <authorList>
            <person name="Feng X."/>
        </authorList>
    </citation>
    <scope>NUCLEOTIDE SEQUENCE</scope>
    <source>
        <strain evidence="1">KCTC 22041</strain>
    </source>
</reference>
<sequence>MQIHLKKPLCPWLPEVHSREKPWKNRPKQVEKDAAFYLAALQFAQFQWLEGKPAQAILQLNKSWMADEPDPQFQPPYQALVWIMENSKRGESGFMGNPVRHFQHLASRMSGPRAEVRSWRAWVCFHLASKWLDHGYPRDGIQLAREGLWIPSWERSLWELRKSGWPAEYCYAEKAMHTSVNYRANESMSH</sequence>
<evidence type="ECO:0000313" key="2">
    <source>
        <dbReference type="Proteomes" id="UP000603141"/>
    </source>
</evidence>